<feature type="transmembrane region" description="Helical" evidence="7">
    <location>
        <begin position="319"/>
        <end position="343"/>
    </location>
</feature>
<evidence type="ECO:0000256" key="5">
    <source>
        <dbReference type="ARBA" id="ARBA00022989"/>
    </source>
</evidence>
<feature type="transmembrane region" description="Helical" evidence="7">
    <location>
        <begin position="385"/>
        <end position="407"/>
    </location>
</feature>
<organism evidence="8 9">
    <name type="scientific">Rhodopseudomonas julia</name>
    <dbReference type="NCBI Taxonomy" id="200617"/>
    <lineage>
        <taxon>Bacteria</taxon>
        <taxon>Pseudomonadati</taxon>
        <taxon>Pseudomonadota</taxon>
        <taxon>Alphaproteobacteria</taxon>
        <taxon>Hyphomicrobiales</taxon>
        <taxon>Nitrobacteraceae</taxon>
        <taxon>Rhodopseudomonas</taxon>
    </lineage>
</organism>
<feature type="transmembrane region" description="Helical" evidence="7">
    <location>
        <begin position="54"/>
        <end position="73"/>
    </location>
</feature>
<dbReference type="SUPFAM" id="SSF103473">
    <property type="entry name" value="MFS general substrate transporter"/>
    <property type="match status" value="1"/>
</dbReference>
<dbReference type="CDD" id="cd17485">
    <property type="entry name" value="MFS_MFSD3"/>
    <property type="match status" value="1"/>
</dbReference>
<evidence type="ECO:0000256" key="1">
    <source>
        <dbReference type="ARBA" id="ARBA00004141"/>
    </source>
</evidence>
<dbReference type="Pfam" id="PF07690">
    <property type="entry name" value="MFS_1"/>
    <property type="match status" value="1"/>
</dbReference>
<dbReference type="PANTHER" id="PTHR12778">
    <property type="entry name" value="SOLUTE CARRIER FAMILY 33 ACETYL-COA TRANSPORTER -RELATED"/>
    <property type="match status" value="1"/>
</dbReference>
<feature type="transmembrane region" description="Helical" evidence="7">
    <location>
        <begin position="117"/>
        <end position="137"/>
    </location>
</feature>
<sequence>MAADEAAETPSCHWLKRPLATLAAIGGLYVAQSVIGGMTWVGLPAVLRSQGADLGDIGLVSLIALPWALKFLWAPAVERYRLPPRGRNRSGSIVLAGILMVVAILGLIGALPAEALWAIFALLTLAALATATVDIACDGYAVENLSTQQQGWGNSAQVGGAYLGSALGGGLFLVIVGHSGWTAGVWTMAALVTLLALPFLVQSRAVSFDAERTHLPSLRAALARREIRRGLAVAALYVVAQKTPFNMLSPYLVDREVSLATLGILNGLGSIVLGISGSLLGGACVRLFGVRPVLVAALALQSMVLAFLSFSVTAPWIPLWLVIGVALVATSGLMAFGFVALYAQFMRWSDPRQAGIDFTLFQCVDALVSLSGGIAAGFLAERFGYSPFFAGAAVLAGLAVAAIAVVAGEKTSKSGCGGAAG</sequence>
<feature type="transmembrane region" description="Helical" evidence="7">
    <location>
        <begin position="257"/>
        <end position="281"/>
    </location>
</feature>
<comment type="caution">
    <text evidence="8">The sequence shown here is derived from an EMBL/GenBank/DDBJ whole genome shotgun (WGS) entry which is preliminary data.</text>
</comment>
<dbReference type="InterPro" id="IPR004752">
    <property type="entry name" value="AmpG_permease/AT-1"/>
</dbReference>
<gene>
    <name evidence="8" type="ORF">J2R99_001306</name>
</gene>
<evidence type="ECO:0000313" key="9">
    <source>
        <dbReference type="Proteomes" id="UP001230253"/>
    </source>
</evidence>
<evidence type="ECO:0000256" key="7">
    <source>
        <dbReference type="SAM" id="Phobius"/>
    </source>
</evidence>
<accession>A0ABU0C5E6</accession>
<comment type="subcellular location">
    <subcellularLocation>
        <location evidence="1">Membrane</location>
        <topology evidence="1">Multi-pass membrane protein</topology>
    </subcellularLocation>
</comment>
<feature type="transmembrane region" description="Helical" evidence="7">
    <location>
        <begin position="158"/>
        <end position="177"/>
    </location>
</feature>
<dbReference type="PANTHER" id="PTHR12778:SF10">
    <property type="entry name" value="MAJOR FACILITATOR SUPERFAMILY DOMAIN-CONTAINING PROTEIN 3"/>
    <property type="match status" value="1"/>
</dbReference>
<proteinExistence type="inferred from homology"/>
<keyword evidence="5 7" id="KW-1133">Transmembrane helix</keyword>
<evidence type="ECO:0000313" key="8">
    <source>
        <dbReference type="EMBL" id="MDQ0325457.1"/>
    </source>
</evidence>
<feature type="transmembrane region" description="Helical" evidence="7">
    <location>
        <begin position="93"/>
        <end position="111"/>
    </location>
</feature>
<evidence type="ECO:0000256" key="2">
    <source>
        <dbReference type="ARBA" id="ARBA00008335"/>
    </source>
</evidence>
<feature type="transmembrane region" description="Helical" evidence="7">
    <location>
        <begin position="355"/>
        <end position="379"/>
    </location>
</feature>
<dbReference type="Proteomes" id="UP001230253">
    <property type="component" value="Unassembled WGS sequence"/>
</dbReference>
<keyword evidence="6 7" id="KW-0472">Membrane</keyword>
<evidence type="ECO:0000256" key="6">
    <source>
        <dbReference type="ARBA" id="ARBA00023136"/>
    </source>
</evidence>
<dbReference type="InterPro" id="IPR011701">
    <property type="entry name" value="MFS"/>
</dbReference>
<keyword evidence="3" id="KW-0813">Transport</keyword>
<feature type="transmembrane region" description="Helical" evidence="7">
    <location>
        <begin position="19"/>
        <end position="42"/>
    </location>
</feature>
<reference evidence="8 9" key="1">
    <citation type="submission" date="2023-07" db="EMBL/GenBank/DDBJ databases">
        <title>Genomic Encyclopedia of Type Strains, Phase IV (KMG-IV): sequencing the most valuable type-strain genomes for metagenomic binning, comparative biology and taxonomic classification.</title>
        <authorList>
            <person name="Goeker M."/>
        </authorList>
    </citation>
    <scope>NUCLEOTIDE SEQUENCE [LARGE SCALE GENOMIC DNA]</scope>
    <source>
        <strain evidence="8 9">DSM 11549</strain>
    </source>
</reference>
<dbReference type="Gene3D" id="1.20.1250.20">
    <property type="entry name" value="MFS general substrate transporter like domains"/>
    <property type="match status" value="2"/>
</dbReference>
<protein>
    <submittedName>
        <fullName evidence="8">MFS transporter (Putative signal transducer)</fullName>
    </submittedName>
</protein>
<dbReference type="EMBL" id="JAUSUK010000001">
    <property type="protein sequence ID" value="MDQ0325457.1"/>
    <property type="molecule type" value="Genomic_DNA"/>
</dbReference>
<name>A0ABU0C5E6_9BRAD</name>
<feature type="transmembrane region" description="Helical" evidence="7">
    <location>
        <begin position="183"/>
        <end position="206"/>
    </location>
</feature>
<comment type="similarity">
    <text evidence="2">Belongs to the major facilitator superfamily.</text>
</comment>
<feature type="transmembrane region" description="Helical" evidence="7">
    <location>
        <begin position="293"/>
        <end position="313"/>
    </location>
</feature>
<keyword evidence="4 7" id="KW-0812">Transmembrane</keyword>
<dbReference type="InterPro" id="IPR036259">
    <property type="entry name" value="MFS_trans_sf"/>
</dbReference>
<evidence type="ECO:0000256" key="4">
    <source>
        <dbReference type="ARBA" id="ARBA00022692"/>
    </source>
</evidence>
<dbReference type="RefSeq" id="WP_307153645.1">
    <property type="nucleotide sequence ID" value="NZ_JAUSUK010000001.1"/>
</dbReference>
<feature type="transmembrane region" description="Helical" evidence="7">
    <location>
        <begin position="227"/>
        <end position="245"/>
    </location>
</feature>
<evidence type="ECO:0000256" key="3">
    <source>
        <dbReference type="ARBA" id="ARBA00022448"/>
    </source>
</evidence>
<keyword evidence="9" id="KW-1185">Reference proteome</keyword>